<proteinExistence type="predicted"/>
<dbReference type="EMBL" id="CVRI01000045">
    <property type="protein sequence ID" value="CRK97004.1"/>
    <property type="molecule type" value="Genomic_DNA"/>
</dbReference>
<organism evidence="1 2">
    <name type="scientific">Clunio marinus</name>
    <dbReference type="NCBI Taxonomy" id="568069"/>
    <lineage>
        <taxon>Eukaryota</taxon>
        <taxon>Metazoa</taxon>
        <taxon>Ecdysozoa</taxon>
        <taxon>Arthropoda</taxon>
        <taxon>Hexapoda</taxon>
        <taxon>Insecta</taxon>
        <taxon>Pterygota</taxon>
        <taxon>Neoptera</taxon>
        <taxon>Endopterygota</taxon>
        <taxon>Diptera</taxon>
        <taxon>Nematocera</taxon>
        <taxon>Chironomoidea</taxon>
        <taxon>Chironomidae</taxon>
        <taxon>Clunio</taxon>
    </lineage>
</organism>
<evidence type="ECO:0000313" key="1">
    <source>
        <dbReference type="EMBL" id="CRK97004.1"/>
    </source>
</evidence>
<sequence>MRNFQNVQPQYFTIILSIRHCHQHQHQRNNINNGKPKFPHCCCRSFWLKLQSFSNNTFVSLISVFLHQQNSSTEKFTQIVFMKGLKPTHKLK</sequence>
<reference evidence="1 2" key="1">
    <citation type="submission" date="2015-04" db="EMBL/GenBank/DDBJ databases">
        <authorList>
            <person name="Syromyatnikov M.Y."/>
            <person name="Popov V.N."/>
        </authorList>
    </citation>
    <scope>NUCLEOTIDE SEQUENCE [LARGE SCALE GENOMIC DNA]</scope>
</reference>
<evidence type="ECO:0000313" key="2">
    <source>
        <dbReference type="Proteomes" id="UP000183832"/>
    </source>
</evidence>
<dbReference type="AlphaFoldDB" id="A0A1J1IBR8"/>
<gene>
    <name evidence="1" type="ORF">CLUMA_CG010400</name>
</gene>
<name>A0A1J1IBR8_9DIPT</name>
<protein>
    <submittedName>
        <fullName evidence="1">CLUMA_CG010400, isoform A</fullName>
    </submittedName>
</protein>
<dbReference type="Proteomes" id="UP000183832">
    <property type="component" value="Unassembled WGS sequence"/>
</dbReference>
<accession>A0A1J1IBR8</accession>
<keyword evidence="2" id="KW-1185">Reference proteome</keyword>